<evidence type="ECO:0000313" key="2">
    <source>
        <dbReference type="EMBL" id="KAJ3570967.1"/>
    </source>
</evidence>
<proteinExistence type="predicted"/>
<evidence type="ECO:0000256" key="1">
    <source>
        <dbReference type="SAM" id="SignalP"/>
    </source>
</evidence>
<protein>
    <submittedName>
        <fullName evidence="2">Uncharacterized protein</fullName>
    </submittedName>
</protein>
<dbReference type="OrthoDB" id="3515453at2759"/>
<dbReference type="AlphaFoldDB" id="A0A9W8NDX6"/>
<gene>
    <name evidence="2" type="ORF">NPX13_g5547</name>
</gene>
<dbReference type="VEuPathDB" id="FungiDB:F4678DRAFT_484127"/>
<dbReference type="Proteomes" id="UP001148614">
    <property type="component" value="Unassembled WGS sequence"/>
</dbReference>
<sequence>MQFRFSKALLGLGAACAVSAQITELHQEGPFALKVKGQASNSSINGYLKTYNFPGLPSPTFIGYEPTAYPTLGDSQYEWYFNYTGFVQYRGHEVGFLLAHPTLNTTEPSPYHGQVLSLTYLPNSNVAIPLLGNGGYFDIGFDADNKTFSVGEFDDSMYVPGVQPEYNDDLGYYSWAVCWQFSGLYAQTLSWITAGTPHNPTCELVDLTRVEL</sequence>
<feature type="chain" id="PRO_5040778978" evidence="1">
    <location>
        <begin position="21"/>
        <end position="212"/>
    </location>
</feature>
<accession>A0A9W8NDX6</accession>
<reference evidence="2" key="1">
    <citation type="submission" date="2022-07" db="EMBL/GenBank/DDBJ databases">
        <title>Genome Sequence of Xylaria arbuscula.</title>
        <authorList>
            <person name="Buettner E."/>
        </authorList>
    </citation>
    <scope>NUCLEOTIDE SEQUENCE</scope>
    <source>
        <strain evidence="2">VT107</strain>
    </source>
</reference>
<keyword evidence="3" id="KW-1185">Reference proteome</keyword>
<dbReference type="EMBL" id="JANPWZ010000882">
    <property type="protein sequence ID" value="KAJ3570967.1"/>
    <property type="molecule type" value="Genomic_DNA"/>
</dbReference>
<keyword evidence="1" id="KW-0732">Signal</keyword>
<evidence type="ECO:0000313" key="3">
    <source>
        <dbReference type="Proteomes" id="UP001148614"/>
    </source>
</evidence>
<name>A0A9W8NDX6_9PEZI</name>
<organism evidence="2 3">
    <name type="scientific">Xylaria arbuscula</name>
    <dbReference type="NCBI Taxonomy" id="114810"/>
    <lineage>
        <taxon>Eukaryota</taxon>
        <taxon>Fungi</taxon>
        <taxon>Dikarya</taxon>
        <taxon>Ascomycota</taxon>
        <taxon>Pezizomycotina</taxon>
        <taxon>Sordariomycetes</taxon>
        <taxon>Xylariomycetidae</taxon>
        <taxon>Xylariales</taxon>
        <taxon>Xylariaceae</taxon>
        <taxon>Xylaria</taxon>
    </lineage>
</organism>
<comment type="caution">
    <text evidence="2">The sequence shown here is derived from an EMBL/GenBank/DDBJ whole genome shotgun (WGS) entry which is preliminary data.</text>
</comment>
<feature type="signal peptide" evidence="1">
    <location>
        <begin position="1"/>
        <end position="20"/>
    </location>
</feature>